<evidence type="ECO:0000313" key="3">
    <source>
        <dbReference type="Proteomes" id="UP000541558"/>
    </source>
</evidence>
<protein>
    <submittedName>
        <fullName evidence="2">Uncharacterized protein</fullName>
    </submittedName>
</protein>
<organism evidence="2 3">
    <name type="scientific">Ephemerocybe angulata</name>
    <dbReference type="NCBI Taxonomy" id="980116"/>
    <lineage>
        <taxon>Eukaryota</taxon>
        <taxon>Fungi</taxon>
        <taxon>Dikarya</taxon>
        <taxon>Basidiomycota</taxon>
        <taxon>Agaricomycotina</taxon>
        <taxon>Agaricomycetes</taxon>
        <taxon>Agaricomycetidae</taxon>
        <taxon>Agaricales</taxon>
        <taxon>Agaricineae</taxon>
        <taxon>Psathyrellaceae</taxon>
        <taxon>Ephemerocybe</taxon>
    </lineage>
</organism>
<dbReference type="AlphaFoldDB" id="A0A8H5BVV6"/>
<feature type="region of interest" description="Disordered" evidence="1">
    <location>
        <begin position="1"/>
        <end position="32"/>
    </location>
</feature>
<dbReference type="EMBL" id="JAACJK010000116">
    <property type="protein sequence ID" value="KAF5330186.1"/>
    <property type="molecule type" value="Genomic_DNA"/>
</dbReference>
<sequence length="88" mass="10064">MRAPHSRPNRTPDRRHPSVRRAHNPRTAKEKVGSAVLGVRRDYLVKESLGAAYHASLRREAKRVLDYKRREQGCAPPNTSTTILNRQP</sequence>
<gene>
    <name evidence="2" type="ORF">D9611_010623</name>
</gene>
<feature type="compositionally biased region" description="Basic residues" evidence="1">
    <location>
        <begin position="17"/>
        <end position="26"/>
    </location>
</feature>
<comment type="caution">
    <text evidence="2">The sequence shown here is derived from an EMBL/GenBank/DDBJ whole genome shotgun (WGS) entry which is preliminary data.</text>
</comment>
<feature type="compositionally biased region" description="Polar residues" evidence="1">
    <location>
        <begin position="77"/>
        <end position="88"/>
    </location>
</feature>
<dbReference type="Proteomes" id="UP000541558">
    <property type="component" value="Unassembled WGS sequence"/>
</dbReference>
<evidence type="ECO:0000313" key="2">
    <source>
        <dbReference type="EMBL" id="KAF5330186.1"/>
    </source>
</evidence>
<reference evidence="2 3" key="1">
    <citation type="journal article" date="2020" name="ISME J.">
        <title>Uncovering the hidden diversity of litter-decomposition mechanisms in mushroom-forming fungi.</title>
        <authorList>
            <person name="Floudas D."/>
            <person name="Bentzer J."/>
            <person name="Ahren D."/>
            <person name="Johansson T."/>
            <person name="Persson P."/>
            <person name="Tunlid A."/>
        </authorList>
    </citation>
    <scope>NUCLEOTIDE SEQUENCE [LARGE SCALE GENOMIC DNA]</scope>
    <source>
        <strain evidence="2 3">CBS 175.51</strain>
    </source>
</reference>
<evidence type="ECO:0000256" key="1">
    <source>
        <dbReference type="SAM" id="MobiDB-lite"/>
    </source>
</evidence>
<keyword evidence="3" id="KW-1185">Reference proteome</keyword>
<accession>A0A8H5BVV6</accession>
<proteinExistence type="predicted"/>
<feature type="region of interest" description="Disordered" evidence="1">
    <location>
        <begin position="69"/>
        <end position="88"/>
    </location>
</feature>
<name>A0A8H5BVV6_9AGAR</name>